<organism evidence="2 3">
    <name type="scientific">Adineta steineri</name>
    <dbReference type="NCBI Taxonomy" id="433720"/>
    <lineage>
        <taxon>Eukaryota</taxon>
        <taxon>Metazoa</taxon>
        <taxon>Spiralia</taxon>
        <taxon>Gnathifera</taxon>
        <taxon>Rotifera</taxon>
        <taxon>Eurotatoria</taxon>
        <taxon>Bdelloidea</taxon>
        <taxon>Adinetida</taxon>
        <taxon>Adinetidae</taxon>
        <taxon>Adineta</taxon>
    </lineage>
</organism>
<name>A0A819ZW82_9BILA</name>
<comment type="caution">
    <text evidence="2">The sequence shown here is derived from an EMBL/GenBank/DDBJ whole genome shotgun (WGS) entry which is preliminary data.</text>
</comment>
<gene>
    <name evidence="2" type="ORF">OKA104_LOCUS39660</name>
</gene>
<proteinExistence type="predicted"/>
<sequence length="44" mass="4785">QTANRQNAQNAFDSQNNNKGGYNVPDATSTAYGTNASLQYYLVN</sequence>
<evidence type="ECO:0000256" key="1">
    <source>
        <dbReference type="SAM" id="MobiDB-lite"/>
    </source>
</evidence>
<feature type="non-terminal residue" evidence="2">
    <location>
        <position position="1"/>
    </location>
</feature>
<dbReference type="Proteomes" id="UP000663881">
    <property type="component" value="Unassembled WGS sequence"/>
</dbReference>
<protein>
    <submittedName>
        <fullName evidence="2">Uncharacterized protein</fullName>
    </submittedName>
</protein>
<accession>A0A819ZW82</accession>
<evidence type="ECO:0000313" key="3">
    <source>
        <dbReference type="Proteomes" id="UP000663881"/>
    </source>
</evidence>
<dbReference type="AlphaFoldDB" id="A0A819ZW82"/>
<reference evidence="2" key="1">
    <citation type="submission" date="2021-02" db="EMBL/GenBank/DDBJ databases">
        <authorList>
            <person name="Nowell W R."/>
        </authorList>
    </citation>
    <scope>NUCLEOTIDE SEQUENCE</scope>
</reference>
<evidence type="ECO:0000313" key="2">
    <source>
        <dbReference type="EMBL" id="CAF4176737.1"/>
    </source>
</evidence>
<feature type="region of interest" description="Disordered" evidence="1">
    <location>
        <begin position="1"/>
        <end position="30"/>
    </location>
</feature>
<dbReference type="EMBL" id="CAJOAY010007950">
    <property type="protein sequence ID" value="CAF4176737.1"/>
    <property type="molecule type" value="Genomic_DNA"/>
</dbReference>